<organism evidence="2 3">
    <name type="scientific">Bacteroides stercorirosoris</name>
    <dbReference type="NCBI Taxonomy" id="871324"/>
    <lineage>
        <taxon>Bacteria</taxon>
        <taxon>Pseudomonadati</taxon>
        <taxon>Bacteroidota</taxon>
        <taxon>Bacteroidia</taxon>
        <taxon>Bacteroidales</taxon>
        <taxon>Bacteroidaceae</taxon>
        <taxon>Bacteroides</taxon>
    </lineage>
</organism>
<proteinExistence type="predicted"/>
<dbReference type="InterPro" id="IPR024534">
    <property type="entry name" value="JetD_C"/>
</dbReference>
<name>A0A413H0J7_9BACE</name>
<dbReference type="EMBL" id="QSCF01000034">
    <property type="protein sequence ID" value="RGX76955.1"/>
    <property type="molecule type" value="Genomic_DNA"/>
</dbReference>
<protein>
    <recommendedName>
        <fullName evidence="1">Wadjet protein JetD C-terminal domain-containing protein</fullName>
    </recommendedName>
</protein>
<feature type="domain" description="Wadjet protein JetD C-terminal" evidence="1">
    <location>
        <begin position="170"/>
        <end position="291"/>
    </location>
</feature>
<dbReference type="AlphaFoldDB" id="A0A413H0J7"/>
<dbReference type="RefSeq" id="WP_117988191.1">
    <property type="nucleotide sequence ID" value="NZ_CABMFG010000034.1"/>
</dbReference>
<evidence type="ECO:0000259" key="1">
    <source>
        <dbReference type="Pfam" id="PF09983"/>
    </source>
</evidence>
<dbReference type="Pfam" id="PF09983">
    <property type="entry name" value="JetD_C"/>
    <property type="match status" value="1"/>
</dbReference>
<comment type="caution">
    <text evidence="2">The sequence shown here is derived from an EMBL/GenBank/DDBJ whole genome shotgun (WGS) entry which is preliminary data.</text>
</comment>
<gene>
    <name evidence="2" type="ORF">DXA68_17395</name>
</gene>
<evidence type="ECO:0000313" key="2">
    <source>
        <dbReference type="EMBL" id="RGX76955.1"/>
    </source>
</evidence>
<sequence length="313" mass="36650">MKWNVLKDMQALYECGKIKRKPSFVDDPNVDHLINSTKELCVLRKEVIIPENSTFRQTYDKLYREKFALYSSFLKDNGLEKPQTRFEHTDIEQLIEIKAQMDSGSLKSLREQILKANETVRGVSFMFFKNEKYLDEKESLVDAIEKILQVPELPSGKDKQYLYVVPCKSAKAILLCENLYFLRVPDRVKQYNVELWFAGGYNIGMLENVDTRNLSIYYLCDWDYDGLRIFDLVKKKIPQIELLFPNATPVSIIKSEHDSHWKNSHIPHELSNLNKDLFDSQERQLIELLISSNSWIVEESNDIAELIKTKVKL</sequence>
<evidence type="ECO:0000313" key="3">
    <source>
        <dbReference type="Proteomes" id="UP000286075"/>
    </source>
</evidence>
<dbReference type="OrthoDB" id="642277at2"/>
<accession>A0A413H0J7</accession>
<reference evidence="2 3" key="1">
    <citation type="submission" date="2018-08" db="EMBL/GenBank/DDBJ databases">
        <title>A genome reference for cultivated species of the human gut microbiota.</title>
        <authorList>
            <person name="Zou Y."/>
            <person name="Xue W."/>
            <person name="Luo G."/>
        </authorList>
    </citation>
    <scope>NUCLEOTIDE SEQUENCE [LARGE SCALE GENOMIC DNA]</scope>
    <source>
        <strain evidence="2 3">OF03-9BH</strain>
    </source>
</reference>
<dbReference type="Proteomes" id="UP000286075">
    <property type="component" value="Unassembled WGS sequence"/>
</dbReference>